<name>A0A6L2PEZ7_COPFO</name>
<evidence type="ECO:0000313" key="2">
    <source>
        <dbReference type="EMBL" id="GFG31044.1"/>
    </source>
</evidence>
<comment type="caution">
    <text evidence="2">The sequence shown here is derived from an EMBL/GenBank/DDBJ whole genome shotgun (WGS) entry which is preliminary data.</text>
</comment>
<organism evidence="2 3">
    <name type="scientific">Coptotermes formosanus</name>
    <name type="common">Formosan subterranean termite</name>
    <dbReference type="NCBI Taxonomy" id="36987"/>
    <lineage>
        <taxon>Eukaryota</taxon>
        <taxon>Metazoa</taxon>
        <taxon>Ecdysozoa</taxon>
        <taxon>Arthropoda</taxon>
        <taxon>Hexapoda</taxon>
        <taxon>Insecta</taxon>
        <taxon>Pterygota</taxon>
        <taxon>Neoptera</taxon>
        <taxon>Polyneoptera</taxon>
        <taxon>Dictyoptera</taxon>
        <taxon>Blattodea</taxon>
        <taxon>Blattoidea</taxon>
        <taxon>Termitoidae</taxon>
        <taxon>Rhinotermitidae</taxon>
        <taxon>Coptotermes</taxon>
    </lineage>
</organism>
<keyword evidence="1" id="KW-0732">Signal</keyword>
<dbReference type="EMBL" id="BLKM01000276">
    <property type="protein sequence ID" value="GFG31044.1"/>
    <property type="molecule type" value="Genomic_DNA"/>
</dbReference>
<dbReference type="InParanoid" id="A0A6L2PEZ7"/>
<keyword evidence="3" id="KW-1185">Reference proteome</keyword>
<accession>A0A6L2PEZ7</accession>
<proteinExistence type="predicted"/>
<feature type="chain" id="PRO_5026879526" description="Secreted protein" evidence="1">
    <location>
        <begin position="26"/>
        <end position="88"/>
    </location>
</feature>
<evidence type="ECO:0008006" key="4">
    <source>
        <dbReference type="Google" id="ProtNLM"/>
    </source>
</evidence>
<evidence type="ECO:0000313" key="3">
    <source>
        <dbReference type="Proteomes" id="UP000502823"/>
    </source>
</evidence>
<dbReference type="Proteomes" id="UP000502823">
    <property type="component" value="Unassembled WGS sequence"/>
</dbReference>
<reference evidence="3" key="1">
    <citation type="submission" date="2020-01" db="EMBL/GenBank/DDBJ databases">
        <title>Draft genome sequence of the Termite Coptotermes fromosanus.</title>
        <authorList>
            <person name="Itakura S."/>
            <person name="Yosikawa Y."/>
            <person name="Umezawa K."/>
        </authorList>
    </citation>
    <scope>NUCLEOTIDE SEQUENCE [LARGE SCALE GENOMIC DNA]</scope>
</reference>
<protein>
    <recommendedName>
        <fullName evidence="4">Secreted protein</fullName>
    </recommendedName>
</protein>
<sequence length="88" mass="9363">MAEGAKSWLLVLSNPLITVVQLVSGTLHKNPETNACVFSVSRFADVCPQQSLCGVPFAVELGLCGRGHHAAGCRNILPHFASYLQDGL</sequence>
<evidence type="ECO:0000256" key="1">
    <source>
        <dbReference type="SAM" id="SignalP"/>
    </source>
</evidence>
<dbReference type="AlphaFoldDB" id="A0A6L2PEZ7"/>
<feature type="signal peptide" evidence="1">
    <location>
        <begin position="1"/>
        <end position="25"/>
    </location>
</feature>
<gene>
    <name evidence="2" type="ORF">Cfor_11428</name>
</gene>